<dbReference type="GO" id="GO:0003677">
    <property type="term" value="F:DNA binding"/>
    <property type="evidence" value="ECO:0007669"/>
    <property type="project" value="InterPro"/>
</dbReference>
<keyword evidence="3" id="KW-1185">Reference proteome</keyword>
<dbReference type="SUPFAM" id="SSF47413">
    <property type="entry name" value="lambda repressor-like DNA-binding domains"/>
    <property type="match status" value="1"/>
</dbReference>
<protein>
    <recommendedName>
        <fullName evidence="1">HTH cro/C1-type domain-containing protein</fullName>
    </recommendedName>
</protein>
<dbReference type="InterPro" id="IPR010982">
    <property type="entry name" value="Lambda_DNA-bd_dom_sf"/>
</dbReference>
<evidence type="ECO:0000313" key="2">
    <source>
        <dbReference type="EMBL" id="ADX66951.1"/>
    </source>
</evidence>
<accession>F0NXP4</accession>
<reference evidence="2 3" key="1">
    <citation type="journal article" date="2011" name="Stand. Genomic Sci.">
        <title>Complete genome sequence of Weeksella virosa type strain (9751).</title>
        <authorList>
            <person name="Lang E."/>
            <person name="Teshima H."/>
            <person name="Lucas S."/>
            <person name="Lapidus A."/>
            <person name="Hammon N."/>
            <person name="Deshpande S."/>
            <person name="Nolan M."/>
            <person name="Cheng J.F."/>
            <person name="Pitluck S."/>
            <person name="Liolios K."/>
            <person name="Pagani I."/>
            <person name="Mikhailova N."/>
            <person name="Ivanova N."/>
            <person name="Mavromatis K."/>
            <person name="Pati A."/>
            <person name="Tapia R."/>
            <person name="Han C."/>
            <person name="Goodwin L."/>
            <person name="Chen A."/>
            <person name="Palaniappan K."/>
            <person name="Land M."/>
            <person name="Hauser L."/>
            <person name="Chang Y.J."/>
            <person name="Jeffries C.D."/>
            <person name="Brambilla E.M."/>
            <person name="Kopitz M."/>
            <person name="Rohde M."/>
            <person name="Goker M."/>
            <person name="Tindall B.J."/>
            <person name="Detter J.C."/>
            <person name="Woyke T."/>
            <person name="Bristow J."/>
            <person name="Eisen J.A."/>
            <person name="Markowitz V."/>
            <person name="Hugenholtz P."/>
            <person name="Klenk H.P."/>
            <person name="Kyrpides N.C."/>
        </authorList>
    </citation>
    <scope>NUCLEOTIDE SEQUENCE [LARGE SCALE GENOMIC DNA]</scope>
    <source>
        <strain evidence="3">ATCC 43766 / DSM 16922 / JCM 21250 / NBRC 16016 / NCTC 11634 / CL345/78</strain>
    </source>
</reference>
<organism evidence="2 3">
    <name type="scientific">Weeksella virosa (strain ATCC 43766 / DSM 16922 / JCM 21250 / CCUG 30538 / CDC 9751 / IAM 14551 / NBRC 16016 / NCTC 11634 / CL345/78)</name>
    <dbReference type="NCBI Taxonomy" id="865938"/>
    <lineage>
        <taxon>Bacteria</taxon>
        <taxon>Pseudomonadati</taxon>
        <taxon>Bacteroidota</taxon>
        <taxon>Flavobacteriia</taxon>
        <taxon>Flavobacteriales</taxon>
        <taxon>Weeksellaceae</taxon>
        <taxon>Weeksella</taxon>
    </lineage>
</organism>
<name>F0NXP4_WEEVC</name>
<dbReference type="PROSITE" id="PS50943">
    <property type="entry name" value="HTH_CROC1"/>
    <property type="match status" value="1"/>
</dbReference>
<evidence type="ECO:0000313" key="3">
    <source>
        <dbReference type="Proteomes" id="UP000008641"/>
    </source>
</evidence>
<dbReference type="KEGG" id="wvi:Weevi_0229"/>
<dbReference type="EMBL" id="CP002455">
    <property type="protein sequence ID" value="ADX66951.1"/>
    <property type="molecule type" value="Genomic_DNA"/>
</dbReference>
<dbReference type="InterPro" id="IPR001387">
    <property type="entry name" value="Cro/C1-type_HTH"/>
</dbReference>
<reference evidence="3" key="2">
    <citation type="journal article" date="2011" name="Stand. Genomic Sci.">
        <title>Complete genome sequence of Weeksella virosa type strain (9751T).</title>
        <authorList>
            <person name="Lang E."/>
            <person name="Teshima H."/>
            <person name="Lucas S."/>
            <person name="Lapidus A."/>
            <person name="Hammon N."/>
            <person name="Deshpande S."/>
            <person name="Nolan M."/>
            <person name="Cheng J."/>
            <person name="Pitluck S."/>
            <person name="Liolios K."/>
            <person name="Pagani I."/>
            <person name="Mikhailova N."/>
            <person name="Ivanova N."/>
            <person name="Mavromatis K."/>
            <person name="Pati A."/>
            <person name="Tapia R."/>
            <person name="Han C."/>
            <person name="Goodwin L."/>
            <person name="Chen A."/>
            <person name="Palaniappan K."/>
            <person name="Land M."/>
            <person name="Hauser L."/>
            <person name="Chang Y."/>
            <person name="Jeffries C."/>
            <person name="Brambilla E."/>
            <person name="Kopitz M."/>
            <person name="Rohde M."/>
            <person name="Goker M."/>
            <person name="Tindall B."/>
            <person name="Detter J."/>
            <person name="Woyke T."/>
            <person name="Bristow J."/>
            <person name="Eisen J."/>
            <person name="Markowitz V."/>
            <person name="Hugenholtz P."/>
            <person name="Klenk H."/>
            <person name="Kyrpides N."/>
        </authorList>
    </citation>
    <scope>NUCLEOTIDE SEQUENCE [LARGE SCALE GENOMIC DNA]</scope>
    <source>
        <strain evidence="3">ATCC 43766 / DSM 16922 / JCM 21250 / NBRC 16016 / NCTC 11634 / CL345/78</strain>
    </source>
</reference>
<gene>
    <name evidence="2" type="ordered locus">Weevi_0229</name>
</gene>
<proteinExistence type="predicted"/>
<dbReference type="HOGENOM" id="CLU_2653564_0_0_10"/>
<evidence type="ECO:0000259" key="1">
    <source>
        <dbReference type="PROSITE" id="PS50943"/>
    </source>
</evidence>
<dbReference type="Proteomes" id="UP000008641">
    <property type="component" value="Chromosome"/>
</dbReference>
<dbReference type="Pfam" id="PF13443">
    <property type="entry name" value="HTH_26"/>
    <property type="match status" value="1"/>
</dbReference>
<dbReference type="AlphaFoldDB" id="F0NXP4"/>
<dbReference type="STRING" id="865938.Weevi_0229"/>
<dbReference type="Gene3D" id="1.10.260.40">
    <property type="entry name" value="lambda repressor-like DNA-binding domains"/>
    <property type="match status" value="1"/>
</dbReference>
<feature type="domain" description="HTH cro/C1-type" evidence="1">
    <location>
        <begin position="14"/>
        <end position="70"/>
    </location>
</feature>
<sequence length="76" mass="8754">MKESDKAKRLILFLEEVRLKKNMSRYRLSKLTGLPESTIKRTLDFMNEPLLSNFLKIADALEVKVSAEVLNEASNK</sequence>